<feature type="transmembrane region" description="Helical" evidence="6">
    <location>
        <begin position="147"/>
        <end position="165"/>
    </location>
</feature>
<dbReference type="OrthoDB" id="7348988at2"/>
<evidence type="ECO:0000256" key="4">
    <source>
        <dbReference type="ARBA" id="ARBA00022989"/>
    </source>
</evidence>
<feature type="transmembrane region" description="Helical" evidence="6">
    <location>
        <begin position="80"/>
        <end position="99"/>
    </location>
</feature>
<dbReference type="Pfam" id="PF03706">
    <property type="entry name" value="LPG_synthase_TM"/>
    <property type="match status" value="1"/>
</dbReference>
<dbReference type="AlphaFoldDB" id="A0A0C2YZJ5"/>
<sequence length="337" mass="36053">MRANLLRLALIIAIIAVAWVMRDGFGDVGGALHTAGWTGVALMALTHALPVALCGIAWGLLQDKVPTWKFSVARWIKDGVGELAGILPLSAEMAGIRLMTRYGFRVADASAIVMVDLTAEAIAQFFFSILGVALWLHLYPEAEVTRWALIALGVSIPGLAIFVALQRSVVMRFLETLPSKILPHAWDAPDADAGVHAAVNALYSDHGRVARSVFWHILAWAAGAIEAWVALRLLGHPMGIDEILALESIIYAIRSVAFVVPGAIGLQEGGYMLVGAALGLPTEIALAVSLLKRGRELLMGLPALFVWHYIEHRTAKDKAAKLSSVPAPPPPVGSAHE</sequence>
<comment type="subcellular location">
    <subcellularLocation>
        <location evidence="1">Cell membrane</location>
        <topology evidence="1">Multi-pass membrane protein</topology>
    </subcellularLocation>
</comment>
<dbReference type="RefSeq" id="WP_009868979.1">
    <property type="nucleotide sequence ID" value="NZ_JXSL01000020.1"/>
</dbReference>
<proteinExistence type="predicted"/>
<evidence type="ECO:0000256" key="5">
    <source>
        <dbReference type="ARBA" id="ARBA00023136"/>
    </source>
</evidence>
<dbReference type="STRING" id="272627.CCC_02849"/>
<dbReference type="EMBL" id="JXSL01000020">
    <property type="protein sequence ID" value="KIM00061.1"/>
    <property type="molecule type" value="Genomic_DNA"/>
</dbReference>
<gene>
    <name evidence="7" type="ORF">CCC_02849</name>
</gene>
<feature type="transmembrane region" description="Helical" evidence="6">
    <location>
        <begin position="270"/>
        <end position="291"/>
    </location>
</feature>
<dbReference type="PANTHER" id="PTHR39087">
    <property type="entry name" value="UPF0104 MEMBRANE PROTEIN MJ1595"/>
    <property type="match status" value="1"/>
</dbReference>
<feature type="transmembrane region" description="Helical" evidence="6">
    <location>
        <begin position="243"/>
        <end position="264"/>
    </location>
</feature>
<keyword evidence="2" id="KW-1003">Cell membrane</keyword>
<evidence type="ECO:0000256" key="2">
    <source>
        <dbReference type="ARBA" id="ARBA00022475"/>
    </source>
</evidence>
<dbReference type="NCBIfam" id="TIGR03476">
    <property type="entry name" value="HpnL"/>
    <property type="match status" value="1"/>
</dbReference>
<evidence type="ECO:0000313" key="8">
    <source>
        <dbReference type="Proteomes" id="UP000031971"/>
    </source>
</evidence>
<name>A0A0C2YZJ5_PARME</name>
<keyword evidence="3 6" id="KW-0812">Transmembrane</keyword>
<keyword evidence="8" id="KW-1185">Reference proteome</keyword>
<protein>
    <submittedName>
        <fullName evidence="7">Putative integral membrane protein</fullName>
    </submittedName>
</protein>
<dbReference type="PANTHER" id="PTHR39087:SF2">
    <property type="entry name" value="UPF0104 MEMBRANE PROTEIN MJ1595"/>
    <property type="match status" value="1"/>
</dbReference>
<reference evidence="7 8" key="1">
    <citation type="submission" date="2015-01" db="EMBL/GenBank/DDBJ databases">
        <title>Genome Sequence of Magnetospirillum magnetotacticum Strain MS-1.</title>
        <authorList>
            <person name="Marinov G.K."/>
            <person name="Smalley M.D."/>
            <person name="DeSalvo G."/>
        </authorList>
    </citation>
    <scope>NUCLEOTIDE SEQUENCE [LARGE SCALE GENOMIC DNA]</scope>
    <source>
        <strain evidence="7 8">MS-1</strain>
    </source>
</reference>
<accession>A0A0C2YZJ5</accession>
<evidence type="ECO:0000256" key="6">
    <source>
        <dbReference type="SAM" id="Phobius"/>
    </source>
</evidence>
<feature type="transmembrane region" description="Helical" evidence="6">
    <location>
        <begin position="36"/>
        <end position="60"/>
    </location>
</feature>
<dbReference type="GO" id="GO:0005886">
    <property type="term" value="C:plasma membrane"/>
    <property type="evidence" value="ECO:0007669"/>
    <property type="project" value="UniProtKB-SubCell"/>
</dbReference>
<dbReference type="Proteomes" id="UP000031971">
    <property type="component" value="Unassembled WGS sequence"/>
</dbReference>
<keyword evidence="5 6" id="KW-0472">Membrane</keyword>
<evidence type="ECO:0000313" key="7">
    <source>
        <dbReference type="EMBL" id="KIM00061.1"/>
    </source>
</evidence>
<evidence type="ECO:0000256" key="3">
    <source>
        <dbReference type="ARBA" id="ARBA00022692"/>
    </source>
</evidence>
<organism evidence="7 8">
    <name type="scientific">Paramagnetospirillum magnetotacticum MS-1</name>
    <dbReference type="NCBI Taxonomy" id="272627"/>
    <lineage>
        <taxon>Bacteria</taxon>
        <taxon>Pseudomonadati</taxon>
        <taxon>Pseudomonadota</taxon>
        <taxon>Alphaproteobacteria</taxon>
        <taxon>Rhodospirillales</taxon>
        <taxon>Magnetospirillaceae</taxon>
        <taxon>Paramagnetospirillum</taxon>
    </lineage>
</organism>
<dbReference type="InterPro" id="IPR022791">
    <property type="entry name" value="L-PG_synthase/AglD"/>
</dbReference>
<comment type="caution">
    <text evidence="7">The sequence shown here is derived from an EMBL/GenBank/DDBJ whole genome shotgun (WGS) entry which is preliminary data.</text>
</comment>
<feature type="transmembrane region" description="Helical" evidence="6">
    <location>
        <begin position="111"/>
        <end position="135"/>
    </location>
</feature>
<feature type="transmembrane region" description="Helical" evidence="6">
    <location>
        <begin position="213"/>
        <end position="231"/>
    </location>
</feature>
<evidence type="ECO:0000256" key="1">
    <source>
        <dbReference type="ARBA" id="ARBA00004651"/>
    </source>
</evidence>
<keyword evidence="4 6" id="KW-1133">Transmembrane helix</keyword>